<evidence type="ECO:0000256" key="3">
    <source>
        <dbReference type="ARBA" id="ARBA00022801"/>
    </source>
</evidence>
<comment type="similarity">
    <text evidence="1 7">Belongs to the glycosyl hydrolase 43 family.</text>
</comment>
<dbReference type="PANTHER" id="PTHR42812:SF16">
    <property type="entry name" value="HYDROLASE, PUTATIVE (AFU_ORTHOLOGUE AFUA_7G06110)-RELATED"/>
    <property type="match status" value="1"/>
</dbReference>
<dbReference type="CDD" id="cd18617">
    <property type="entry name" value="GH43_XynB-like"/>
    <property type="match status" value="1"/>
</dbReference>
<feature type="active site" description="Proton donor" evidence="5">
    <location>
        <position position="193"/>
    </location>
</feature>
<dbReference type="EMBL" id="JAPZBO010000009">
    <property type="protein sequence ID" value="KAJ5302481.1"/>
    <property type="molecule type" value="Genomic_DNA"/>
</dbReference>
<dbReference type="PANTHER" id="PTHR42812">
    <property type="entry name" value="BETA-XYLOSIDASE"/>
    <property type="match status" value="1"/>
</dbReference>
<evidence type="ECO:0008006" key="10">
    <source>
        <dbReference type="Google" id="ProtNLM"/>
    </source>
</evidence>
<feature type="site" description="Important for catalytic activity, responsible for pKa modulation of the active site Glu and correct orientation of both the proton donor and substrate" evidence="6">
    <location>
        <position position="132"/>
    </location>
</feature>
<sequence length="288" mass="32878">MSFTNPIIPGFNPDPSIVRVDHDFFLVTSTFEYFPGAPIYHSRDLIQWSLIGHALTRPSKFQIHTPEPGGGVWATTIRYHRGVFYIVAASFQRYRPQQDDRVWPQGFYVKTTDIWDDDSWSDPIYFDQVGFDQDLFWDDDGTVYLSSTYRKLQPTPGAKLKDFAIHICTVDLPTGRSTSEPKLIRESSSGVAEGSHIFKRDRYWYLFTAEGGTESGHSEWVCRSESGPLGPWEVGPNNPLWLNGVEDEVQNTGHADLVEGVNGQWWAVLLGVRPMRRGKEWEESVLGW</sequence>
<reference evidence="8" key="2">
    <citation type="journal article" date="2023" name="IMA Fungus">
        <title>Comparative genomic study of the Penicillium genus elucidates a diverse pangenome and 15 lateral gene transfer events.</title>
        <authorList>
            <person name="Petersen C."/>
            <person name="Sorensen T."/>
            <person name="Nielsen M.R."/>
            <person name="Sondergaard T.E."/>
            <person name="Sorensen J.L."/>
            <person name="Fitzpatrick D.A."/>
            <person name="Frisvad J.C."/>
            <person name="Nielsen K.L."/>
        </authorList>
    </citation>
    <scope>NUCLEOTIDE SEQUENCE</scope>
    <source>
        <strain evidence="8">IBT 21472</strain>
    </source>
</reference>
<keyword evidence="2" id="KW-0732">Signal</keyword>
<evidence type="ECO:0000313" key="9">
    <source>
        <dbReference type="Proteomes" id="UP001147746"/>
    </source>
</evidence>
<reference evidence="8" key="1">
    <citation type="submission" date="2022-12" db="EMBL/GenBank/DDBJ databases">
        <authorList>
            <person name="Petersen C."/>
        </authorList>
    </citation>
    <scope>NUCLEOTIDE SEQUENCE</scope>
    <source>
        <strain evidence="8">IBT 21472</strain>
    </source>
</reference>
<name>A0A9W9PN07_9EURO</name>
<evidence type="ECO:0000256" key="4">
    <source>
        <dbReference type="ARBA" id="ARBA00023295"/>
    </source>
</evidence>
<dbReference type="InterPro" id="IPR051795">
    <property type="entry name" value="Glycosyl_Hydrlase_43"/>
</dbReference>
<dbReference type="InterPro" id="IPR006710">
    <property type="entry name" value="Glyco_hydro_43"/>
</dbReference>
<evidence type="ECO:0000256" key="1">
    <source>
        <dbReference type="ARBA" id="ARBA00009865"/>
    </source>
</evidence>
<dbReference type="Gene3D" id="2.115.10.20">
    <property type="entry name" value="Glycosyl hydrolase domain, family 43"/>
    <property type="match status" value="1"/>
</dbReference>
<proteinExistence type="inferred from homology"/>
<dbReference type="InterPro" id="IPR023296">
    <property type="entry name" value="Glyco_hydro_beta-prop_sf"/>
</dbReference>
<keyword evidence="4 7" id="KW-0326">Glycosidase</keyword>
<keyword evidence="9" id="KW-1185">Reference proteome</keyword>
<dbReference type="AlphaFoldDB" id="A0A9W9PN07"/>
<evidence type="ECO:0000256" key="5">
    <source>
        <dbReference type="PIRSR" id="PIRSR606710-1"/>
    </source>
</evidence>
<dbReference type="Proteomes" id="UP001147746">
    <property type="component" value="Unassembled WGS sequence"/>
</dbReference>
<evidence type="ECO:0000256" key="2">
    <source>
        <dbReference type="ARBA" id="ARBA00022729"/>
    </source>
</evidence>
<evidence type="ECO:0000256" key="7">
    <source>
        <dbReference type="RuleBase" id="RU361187"/>
    </source>
</evidence>
<comment type="caution">
    <text evidence="8">The sequence shown here is derived from an EMBL/GenBank/DDBJ whole genome shotgun (WGS) entry which is preliminary data.</text>
</comment>
<gene>
    <name evidence="8" type="ORF">N7476_009280</name>
</gene>
<keyword evidence="3 7" id="KW-0378">Hydrolase</keyword>
<evidence type="ECO:0000256" key="6">
    <source>
        <dbReference type="PIRSR" id="PIRSR606710-2"/>
    </source>
</evidence>
<protein>
    <recommendedName>
        <fullName evidence="10">Beta-xylosidase</fullName>
    </recommendedName>
</protein>
<accession>A0A9W9PN07</accession>
<organism evidence="8 9">
    <name type="scientific">Penicillium atrosanguineum</name>
    <dbReference type="NCBI Taxonomy" id="1132637"/>
    <lineage>
        <taxon>Eukaryota</taxon>
        <taxon>Fungi</taxon>
        <taxon>Dikarya</taxon>
        <taxon>Ascomycota</taxon>
        <taxon>Pezizomycotina</taxon>
        <taxon>Eurotiomycetes</taxon>
        <taxon>Eurotiomycetidae</taxon>
        <taxon>Eurotiales</taxon>
        <taxon>Aspergillaceae</taxon>
        <taxon>Penicillium</taxon>
    </lineage>
</organism>
<feature type="active site" description="Proton acceptor" evidence="5">
    <location>
        <position position="14"/>
    </location>
</feature>
<evidence type="ECO:0000313" key="8">
    <source>
        <dbReference type="EMBL" id="KAJ5302481.1"/>
    </source>
</evidence>
<dbReference type="GO" id="GO:0004553">
    <property type="term" value="F:hydrolase activity, hydrolyzing O-glycosyl compounds"/>
    <property type="evidence" value="ECO:0007669"/>
    <property type="project" value="InterPro"/>
</dbReference>
<dbReference type="SUPFAM" id="SSF75005">
    <property type="entry name" value="Arabinanase/levansucrase/invertase"/>
    <property type="match status" value="1"/>
</dbReference>
<dbReference type="GO" id="GO:0005975">
    <property type="term" value="P:carbohydrate metabolic process"/>
    <property type="evidence" value="ECO:0007669"/>
    <property type="project" value="InterPro"/>
</dbReference>
<dbReference type="Pfam" id="PF04616">
    <property type="entry name" value="Glyco_hydro_43"/>
    <property type="match status" value="1"/>
</dbReference>